<protein>
    <recommendedName>
        <fullName evidence="3">PIN domain-containing protein</fullName>
    </recommendedName>
</protein>
<dbReference type="Pfam" id="PF11848">
    <property type="entry name" value="DUF3368"/>
    <property type="match status" value="1"/>
</dbReference>
<reference evidence="2" key="1">
    <citation type="submission" date="2023-07" db="EMBL/GenBank/DDBJ databases">
        <title>Novel Mycoplasma species identified in domestic and wild animals.</title>
        <authorList>
            <person name="Volokhov D.V."/>
            <person name="Furtak V.A."/>
            <person name="Zagorodnyaya T.A."/>
        </authorList>
    </citation>
    <scope>NUCLEOTIDE SEQUENCE [LARGE SCALE GENOMIC DNA]</scope>
    <source>
        <strain evidence="2">92-19</strain>
    </source>
</reference>
<keyword evidence="2" id="KW-1185">Reference proteome</keyword>
<evidence type="ECO:0000313" key="1">
    <source>
        <dbReference type="EMBL" id="MCU0104177.1"/>
    </source>
</evidence>
<dbReference type="Proteomes" id="UP001209076">
    <property type="component" value="Unassembled WGS sequence"/>
</dbReference>
<evidence type="ECO:0008006" key="3">
    <source>
        <dbReference type="Google" id="ProtNLM"/>
    </source>
</evidence>
<dbReference type="EMBL" id="JAOEGN010000001">
    <property type="protein sequence ID" value="MCU0104177.1"/>
    <property type="molecule type" value="Genomic_DNA"/>
</dbReference>
<organism evidence="1 2">
    <name type="scientific">Paracholeplasma vituli</name>
    <dbReference type="NCBI Taxonomy" id="69473"/>
    <lineage>
        <taxon>Bacteria</taxon>
        <taxon>Bacillati</taxon>
        <taxon>Mycoplasmatota</taxon>
        <taxon>Mollicutes</taxon>
        <taxon>Acholeplasmatales</taxon>
        <taxon>Acholeplasmataceae</taxon>
        <taxon>Paracholeplasma</taxon>
    </lineage>
</organism>
<name>A0ABT2PWQ4_9MOLU</name>
<gene>
    <name evidence="1" type="ORF">N7603_00685</name>
</gene>
<comment type="caution">
    <text evidence="1">The sequence shown here is derived from an EMBL/GenBank/DDBJ whole genome shotgun (WGS) entry which is preliminary data.</text>
</comment>
<proteinExistence type="predicted"/>
<sequence>MNDIYHSSNISVVVDNNILVDLYELNSIPLLFLIFDSVIIPKVIYEDETTSEIKEILKAYPFVLGSIDTEIGLNTYATLVTNDSFKRLSRYDRFAIAITKENHYYCNSNDKLVRKACEYLDVRYTGILGILGRAYKKDVLSTDLLKSYLDDLVSDKTSCYIDVRLIEQFKLEMDLSK</sequence>
<dbReference type="InterPro" id="IPR021799">
    <property type="entry name" value="PIN-like_prokaryotic"/>
</dbReference>
<evidence type="ECO:0000313" key="2">
    <source>
        <dbReference type="Proteomes" id="UP001209076"/>
    </source>
</evidence>
<dbReference type="RefSeq" id="WP_262095391.1">
    <property type="nucleotide sequence ID" value="NZ_JAOEGN010000001.1"/>
</dbReference>
<accession>A0ABT2PWQ4</accession>